<evidence type="ECO:0000313" key="2">
    <source>
        <dbReference type="EMBL" id="KAK4142641.1"/>
    </source>
</evidence>
<dbReference type="EMBL" id="MU853595">
    <property type="protein sequence ID" value="KAK4142641.1"/>
    <property type="molecule type" value="Genomic_DNA"/>
</dbReference>
<dbReference type="PROSITE" id="PS51819">
    <property type="entry name" value="VOC"/>
    <property type="match status" value="1"/>
</dbReference>
<comment type="caution">
    <text evidence="2">The sequence shown here is derived from an EMBL/GenBank/DDBJ whole genome shotgun (WGS) entry which is preliminary data.</text>
</comment>
<keyword evidence="2" id="KW-0223">Dioxygenase</keyword>
<feature type="domain" description="VOC" evidence="1">
    <location>
        <begin position="12"/>
        <end position="132"/>
    </location>
</feature>
<organism evidence="2 3">
    <name type="scientific">Dichotomopilus funicola</name>
    <dbReference type="NCBI Taxonomy" id="1934379"/>
    <lineage>
        <taxon>Eukaryota</taxon>
        <taxon>Fungi</taxon>
        <taxon>Dikarya</taxon>
        <taxon>Ascomycota</taxon>
        <taxon>Pezizomycotina</taxon>
        <taxon>Sordariomycetes</taxon>
        <taxon>Sordariomycetidae</taxon>
        <taxon>Sordariales</taxon>
        <taxon>Chaetomiaceae</taxon>
        <taxon>Dichotomopilus</taxon>
    </lineage>
</organism>
<dbReference type="Proteomes" id="UP001302676">
    <property type="component" value="Unassembled WGS sequence"/>
</dbReference>
<dbReference type="RefSeq" id="XP_062636012.1">
    <property type="nucleotide sequence ID" value="XM_062777571.1"/>
</dbReference>
<dbReference type="Pfam" id="PF00903">
    <property type="entry name" value="Glyoxalase"/>
    <property type="match status" value="1"/>
</dbReference>
<dbReference type="SUPFAM" id="SSF54593">
    <property type="entry name" value="Glyoxalase/Bleomycin resistance protein/Dihydroxybiphenyl dioxygenase"/>
    <property type="match status" value="1"/>
</dbReference>
<dbReference type="InterPro" id="IPR004360">
    <property type="entry name" value="Glyas_Fos-R_dOase_dom"/>
</dbReference>
<dbReference type="GeneID" id="87814184"/>
<dbReference type="InterPro" id="IPR037523">
    <property type="entry name" value="VOC_core"/>
</dbReference>
<dbReference type="Gene3D" id="3.10.180.10">
    <property type="entry name" value="2,3-Dihydroxybiphenyl 1,2-Dioxygenase, domain 1"/>
    <property type="match status" value="1"/>
</dbReference>
<keyword evidence="3" id="KW-1185">Reference proteome</keyword>
<proteinExistence type="predicted"/>
<name>A0AAN6ZMG6_9PEZI</name>
<keyword evidence="2" id="KW-0560">Oxidoreductase</keyword>
<dbReference type="AlphaFoldDB" id="A0AAN6ZMG6"/>
<reference evidence="2" key="2">
    <citation type="submission" date="2023-05" db="EMBL/GenBank/DDBJ databases">
        <authorList>
            <consortium name="Lawrence Berkeley National Laboratory"/>
            <person name="Steindorff A."/>
            <person name="Hensen N."/>
            <person name="Bonometti L."/>
            <person name="Westerberg I."/>
            <person name="Brannstrom I.O."/>
            <person name="Guillou S."/>
            <person name="Cros-Aarteil S."/>
            <person name="Calhoun S."/>
            <person name="Haridas S."/>
            <person name="Kuo A."/>
            <person name="Mondo S."/>
            <person name="Pangilinan J."/>
            <person name="Riley R."/>
            <person name="Labutti K."/>
            <person name="Andreopoulos B."/>
            <person name="Lipzen A."/>
            <person name="Chen C."/>
            <person name="Yanf M."/>
            <person name="Daum C."/>
            <person name="Ng V."/>
            <person name="Clum A."/>
            <person name="Ohm R."/>
            <person name="Martin F."/>
            <person name="Silar P."/>
            <person name="Natvig D."/>
            <person name="Lalanne C."/>
            <person name="Gautier V."/>
            <person name="Ament-Velasquez S.L."/>
            <person name="Kruys A."/>
            <person name="Hutchinson M.I."/>
            <person name="Powell A.J."/>
            <person name="Barry K."/>
            <person name="Miller A.N."/>
            <person name="Grigoriev I.V."/>
            <person name="Debuchy R."/>
            <person name="Gladieux P."/>
            <person name="Thoren M.H."/>
            <person name="Johannesson H."/>
        </authorList>
    </citation>
    <scope>NUCLEOTIDE SEQUENCE</scope>
    <source>
        <strain evidence="2">CBS 141.50</strain>
    </source>
</reference>
<reference evidence="2" key="1">
    <citation type="journal article" date="2023" name="Mol. Phylogenet. Evol.">
        <title>Genome-scale phylogeny and comparative genomics of the fungal order Sordariales.</title>
        <authorList>
            <person name="Hensen N."/>
            <person name="Bonometti L."/>
            <person name="Westerberg I."/>
            <person name="Brannstrom I.O."/>
            <person name="Guillou S."/>
            <person name="Cros-Aarteil S."/>
            <person name="Calhoun S."/>
            <person name="Haridas S."/>
            <person name="Kuo A."/>
            <person name="Mondo S."/>
            <person name="Pangilinan J."/>
            <person name="Riley R."/>
            <person name="LaButti K."/>
            <person name="Andreopoulos B."/>
            <person name="Lipzen A."/>
            <person name="Chen C."/>
            <person name="Yan M."/>
            <person name="Daum C."/>
            <person name="Ng V."/>
            <person name="Clum A."/>
            <person name="Steindorff A."/>
            <person name="Ohm R.A."/>
            <person name="Martin F."/>
            <person name="Silar P."/>
            <person name="Natvig D.O."/>
            <person name="Lalanne C."/>
            <person name="Gautier V."/>
            <person name="Ament-Velasquez S.L."/>
            <person name="Kruys A."/>
            <person name="Hutchinson M.I."/>
            <person name="Powell A.J."/>
            <person name="Barry K."/>
            <person name="Miller A.N."/>
            <person name="Grigoriev I.V."/>
            <person name="Debuchy R."/>
            <person name="Gladieux P."/>
            <person name="Hiltunen Thoren M."/>
            <person name="Johannesson H."/>
        </authorList>
    </citation>
    <scope>NUCLEOTIDE SEQUENCE</scope>
    <source>
        <strain evidence="2">CBS 141.50</strain>
    </source>
</reference>
<protein>
    <submittedName>
        <fullName evidence="2">Glyoxalase/Bleomycin resistance protein/Dihydroxybiphenyl dioxygenase</fullName>
    </submittedName>
</protein>
<dbReference type="InterPro" id="IPR029068">
    <property type="entry name" value="Glyas_Bleomycin-R_OHBP_Dase"/>
</dbReference>
<dbReference type="GO" id="GO:0051213">
    <property type="term" value="F:dioxygenase activity"/>
    <property type="evidence" value="ECO:0007669"/>
    <property type="project" value="UniProtKB-KW"/>
</dbReference>
<evidence type="ECO:0000259" key="1">
    <source>
        <dbReference type="PROSITE" id="PS51819"/>
    </source>
</evidence>
<evidence type="ECO:0000313" key="3">
    <source>
        <dbReference type="Proteomes" id="UP001302676"/>
    </source>
</evidence>
<gene>
    <name evidence="2" type="ORF">C8A04DRAFT_13067</name>
</gene>
<accession>A0AAN6ZMG6</accession>
<sequence>MPPADNNHIQSAWKIIPHFHSSNIQATVHFYTTILGFTIGGIHTDDQSGEQQATFCSLFAGDKAAANIYFSSTVNPSSAWVALGTEELDEFYRVLKAGGEAEIVEELGDKEWGYRQFGIRDGDGNRVTFFKFLEGGNPGVEGE</sequence>